<keyword evidence="4" id="KW-1185">Reference proteome</keyword>
<protein>
    <submittedName>
        <fullName evidence="3">Short chain dehydrogenase</fullName>
    </submittedName>
</protein>
<proteinExistence type="inferred from homology"/>
<reference evidence="3 4" key="1">
    <citation type="submission" date="2019-08" db="EMBL/GenBank/DDBJ databases">
        <title>Archangium and Cystobacter genomes.</title>
        <authorList>
            <person name="Chen I.-C.K."/>
            <person name="Wielgoss S."/>
        </authorList>
    </citation>
    <scope>NUCLEOTIDE SEQUENCE [LARGE SCALE GENOMIC DNA]</scope>
    <source>
        <strain evidence="3 4">Cbm 6</strain>
    </source>
</reference>
<dbReference type="SUPFAM" id="SSF51735">
    <property type="entry name" value="NAD(P)-binding Rossmann-fold domains"/>
    <property type="match status" value="1"/>
</dbReference>
<dbReference type="RefSeq" id="WP_395812531.1">
    <property type="nucleotide sequence ID" value="NZ_CP043494.1"/>
</dbReference>
<evidence type="ECO:0000313" key="3">
    <source>
        <dbReference type="EMBL" id="WNG52129.1"/>
    </source>
</evidence>
<dbReference type="PANTHER" id="PTHR43477:SF1">
    <property type="entry name" value="DIHYDROANTICAPSIN 7-DEHYDROGENASE"/>
    <property type="match status" value="1"/>
</dbReference>
<dbReference type="PRINTS" id="PR00081">
    <property type="entry name" value="GDHRDH"/>
</dbReference>
<sequence length="199" mass="21141">MKVLLVGAHGVIGSAVARELGARHTLVSAGRSKGDVKVDITDSASIRRMFEQVGRVDAVVSAAGNVHFAPLEDMTEQHFDIGLRDKLMGQVNLAMIGRAWLNDGGSITLTGGILAEQPIRNGSSASLVNSALEGFVRGAAIELPRGLRINLVSPNVVQESLPQLAPFFRGFEAVPAARVALGYSRSVEGHQTGQIYRVF</sequence>
<comment type="similarity">
    <text evidence="1">Belongs to the short-chain dehydrogenases/reductases (SDR) family.</text>
</comment>
<name>A0ABY9X9Q6_9BACT</name>
<dbReference type="Pfam" id="PF13561">
    <property type="entry name" value="adh_short_C2"/>
    <property type="match status" value="1"/>
</dbReference>
<dbReference type="NCBIfam" id="NF005754">
    <property type="entry name" value="PRK07578.1"/>
    <property type="match status" value="1"/>
</dbReference>
<dbReference type="InterPro" id="IPR002347">
    <property type="entry name" value="SDR_fam"/>
</dbReference>
<evidence type="ECO:0000313" key="4">
    <source>
        <dbReference type="Proteomes" id="UP001611383"/>
    </source>
</evidence>
<gene>
    <name evidence="3" type="ORF">F0U60_54515</name>
</gene>
<evidence type="ECO:0000256" key="2">
    <source>
        <dbReference type="ARBA" id="ARBA00023002"/>
    </source>
</evidence>
<dbReference type="InterPro" id="IPR036291">
    <property type="entry name" value="NAD(P)-bd_dom_sf"/>
</dbReference>
<dbReference type="Gene3D" id="3.40.50.720">
    <property type="entry name" value="NAD(P)-binding Rossmann-like Domain"/>
    <property type="match status" value="1"/>
</dbReference>
<dbReference type="Proteomes" id="UP001611383">
    <property type="component" value="Chromosome"/>
</dbReference>
<dbReference type="CDD" id="cd11731">
    <property type="entry name" value="Lin1944_like_SDR_c"/>
    <property type="match status" value="1"/>
</dbReference>
<evidence type="ECO:0000256" key="1">
    <source>
        <dbReference type="ARBA" id="ARBA00006484"/>
    </source>
</evidence>
<keyword evidence="2" id="KW-0560">Oxidoreductase</keyword>
<dbReference type="EMBL" id="CP043494">
    <property type="protein sequence ID" value="WNG52129.1"/>
    <property type="molecule type" value="Genomic_DNA"/>
</dbReference>
<dbReference type="InterPro" id="IPR051122">
    <property type="entry name" value="SDR_DHRS6-like"/>
</dbReference>
<dbReference type="PANTHER" id="PTHR43477">
    <property type="entry name" value="DIHYDROANTICAPSIN 7-DEHYDROGENASE"/>
    <property type="match status" value="1"/>
</dbReference>
<organism evidence="3 4">
    <name type="scientific">Archangium minus</name>
    <dbReference type="NCBI Taxonomy" id="83450"/>
    <lineage>
        <taxon>Bacteria</taxon>
        <taxon>Pseudomonadati</taxon>
        <taxon>Myxococcota</taxon>
        <taxon>Myxococcia</taxon>
        <taxon>Myxococcales</taxon>
        <taxon>Cystobacterineae</taxon>
        <taxon>Archangiaceae</taxon>
        <taxon>Archangium</taxon>
    </lineage>
</organism>
<accession>A0ABY9X9Q6</accession>